<accession>A0A7S1HRE0</accession>
<evidence type="ECO:0000313" key="1">
    <source>
        <dbReference type="EMBL" id="CAD8988713.1"/>
    </source>
</evidence>
<dbReference type="EMBL" id="HBFZ01002330">
    <property type="protein sequence ID" value="CAD8988713.1"/>
    <property type="molecule type" value="Transcribed_RNA"/>
</dbReference>
<gene>
    <name evidence="1" type="ORF">PCOR1465_LOCUS1502</name>
</gene>
<name>A0A7S1HRE0_9EUKA</name>
<organism evidence="1">
    <name type="scientific">Phaeocystis cordata</name>
    <dbReference type="NCBI Taxonomy" id="118079"/>
    <lineage>
        <taxon>Eukaryota</taxon>
        <taxon>Haptista</taxon>
        <taxon>Haptophyta</taxon>
        <taxon>Prymnesiophyceae</taxon>
        <taxon>Phaeocystales</taxon>
        <taxon>Phaeocystaceae</taxon>
        <taxon>Phaeocystis</taxon>
    </lineage>
</organism>
<sequence>MLGLFTTSVLGFGSTPAPTTVTGYIADYACWNSGFAMDTGASMTMQADEHTVHCLKMSVCVNSGYLLVTKGEMDAEYTMAADLSGHCFDDAVAILETMDDSMTGPKVEATLAEDGSCVHLKVA</sequence>
<dbReference type="AlphaFoldDB" id="A0A7S1HRE0"/>
<protein>
    <submittedName>
        <fullName evidence="1">Uncharacterized protein</fullName>
    </submittedName>
</protein>
<reference evidence="1" key="1">
    <citation type="submission" date="2021-01" db="EMBL/GenBank/DDBJ databases">
        <authorList>
            <person name="Corre E."/>
            <person name="Pelletier E."/>
            <person name="Niang G."/>
            <person name="Scheremetjew M."/>
            <person name="Finn R."/>
            <person name="Kale V."/>
            <person name="Holt S."/>
            <person name="Cochrane G."/>
            <person name="Meng A."/>
            <person name="Brown T."/>
            <person name="Cohen L."/>
        </authorList>
    </citation>
    <scope>NUCLEOTIDE SEQUENCE</scope>
    <source>
        <strain evidence="1">RCC1383</strain>
    </source>
</reference>
<proteinExistence type="predicted"/>